<dbReference type="AlphaFoldDB" id="A0A0C9VQV2"/>
<sequence length="104" mass="11217">MLSFVEGDVQKLITKVTGEIKTLKQKVNELEEMLHNTNTALLSSGGSAVRDLVLGCVTDALQISIGAMVRSADHESIGANQLQEARNALAAKQAELKKLEDQKI</sequence>
<evidence type="ECO:0000256" key="1">
    <source>
        <dbReference type="SAM" id="Coils"/>
    </source>
</evidence>
<gene>
    <name evidence="2" type="ORF">M422DRAFT_256355</name>
</gene>
<protein>
    <submittedName>
        <fullName evidence="2">Uncharacterized protein</fullName>
    </submittedName>
</protein>
<dbReference type="Proteomes" id="UP000054279">
    <property type="component" value="Unassembled WGS sequence"/>
</dbReference>
<name>A0A0C9VQV2_SPHS4</name>
<dbReference type="HOGENOM" id="CLU_2251787_0_0_1"/>
<proteinExistence type="predicted"/>
<dbReference type="EMBL" id="KN837142">
    <property type="protein sequence ID" value="KIJ40665.1"/>
    <property type="molecule type" value="Genomic_DNA"/>
</dbReference>
<evidence type="ECO:0000313" key="2">
    <source>
        <dbReference type="EMBL" id="KIJ40665.1"/>
    </source>
</evidence>
<evidence type="ECO:0000313" key="3">
    <source>
        <dbReference type="Proteomes" id="UP000054279"/>
    </source>
</evidence>
<reference evidence="2 3" key="1">
    <citation type="submission" date="2014-06" db="EMBL/GenBank/DDBJ databases">
        <title>Evolutionary Origins and Diversification of the Mycorrhizal Mutualists.</title>
        <authorList>
            <consortium name="DOE Joint Genome Institute"/>
            <consortium name="Mycorrhizal Genomics Consortium"/>
            <person name="Kohler A."/>
            <person name="Kuo A."/>
            <person name="Nagy L.G."/>
            <person name="Floudas D."/>
            <person name="Copeland A."/>
            <person name="Barry K.W."/>
            <person name="Cichocki N."/>
            <person name="Veneault-Fourrey C."/>
            <person name="LaButti K."/>
            <person name="Lindquist E.A."/>
            <person name="Lipzen A."/>
            <person name="Lundell T."/>
            <person name="Morin E."/>
            <person name="Murat C."/>
            <person name="Riley R."/>
            <person name="Ohm R."/>
            <person name="Sun H."/>
            <person name="Tunlid A."/>
            <person name="Henrissat B."/>
            <person name="Grigoriev I.V."/>
            <person name="Hibbett D.S."/>
            <person name="Martin F."/>
        </authorList>
    </citation>
    <scope>NUCLEOTIDE SEQUENCE [LARGE SCALE GENOMIC DNA]</scope>
    <source>
        <strain evidence="2 3">SS14</strain>
    </source>
</reference>
<accession>A0A0C9VQV2</accession>
<keyword evidence="3" id="KW-1185">Reference proteome</keyword>
<organism evidence="2 3">
    <name type="scientific">Sphaerobolus stellatus (strain SS14)</name>
    <dbReference type="NCBI Taxonomy" id="990650"/>
    <lineage>
        <taxon>Eukaryota</taxon>
        <taxon>Fungi</taxon>
        <taxon>Dikarya</taxon>
        <taxon>Basidiomycota</taxon>
        <taxon>Agaricomycotina</taxon>
        <taxon>Agaricomycetes</taxon>
        <taxon>Phallomycetidae</taxon>
        <taxon>Geastrales</taxon>
        <taxon>Sphaerobolaceae</taxon>
        <taxon>Sphaerobolus</taxon>
    </lineage>
</organism>
<feature type="coiled-coil region" evidence="1">
    <location>
        <begin position="13"/>
        <end position="40"/>
    </location>
</feature>
<dbReference type="Gene3D" id="1.20.1170.10">
    <property type="match status" value="1"/>
</dbReference>
<keyword evidence="1" id="KW-0175">Coiled coil</keyword>